<keyword evidence="6" id="KW-0676">Redox-active center</keyword>
<dbReference type="CDD" id="cd03002">
    <property type="entry name" value="PDI_a_MPD1_like"/>
    <property type="match status" value="1"/>
</dbReference>
<feature type="chain" id="PRO_5021185325" description="protein disulfide-isomerase" evidence="8">
    <location>
        <begin position="25"/>
        <end position="480"/>
    </location>
</feature>
<dbReference type="PRINTS" id="PR00421">
    <property type="entry name" value="THIOREDOXIN"/>
</dbReference>
<dbReference type="Proteomes" id="UP000319663">
    <property type="component" value="Unassembled WGS sequence"/>
</dbReference>
<dbReference type="EMBL" id="VIFY01000101">
    <property type="protein sequence ID" value="TQB70614.1"/>
    <property type="molecule type" value="Genomic_DNA"/>
</dbReference>
<evidence type="ECO:0000313" key="10">
    <source>
        <dbReference type="EMBL" id="TQB70614.1"/>
    </source>
</evidence>
<dbReference type="Pfam" id="PF00085">
    <property type="entry name" value="Thioredoxin"/>
    <property type="match status" value="1"/>
</dbReference>
<dbReference type="OrthoDB" id="10264505at2759"/>
<accession>A0A507QU86</accession>
<organism evidence="10 11">
    <name type="scientific">Monascus purpureus</name>
    <name type="common">Red mold</name>
    <name type="synonym">Monascus anka</name>
    <dbReference type="NCBI Taxonomy" id="5098"/>
    <lineage>
        <taxon>Eukaryota</taxon>
        <taxon>Fungi</taxon>
        <taxon>Dikarya</taxon>
        <taxon>Ascomycota</taxon>
        <taxon>Pezizomycotina</taxon>
        <taxon>Eurotiomycetes</taxon>
        <taxon>Eurotiomycetidae</taxon>
        <taxon>Eurotiales</taxon>
        <taxon>Aspergillaceae</taxon>
        <taxon>Monascus</taxon>
    </lineage>
</organism>
<evidence type="ECO:0000256" key="3">
    <source>
        <dbReference type="ARBA" id="ARBA00012723"/>
    </source>
</evidence>
<dbReference type="PROSITE" id="PS51352">
    <property type="entry name" value="THIOREDOXIN_2"/>
    <property type="match status" value="1"/>
</dbReference>
<dbReference type="STRING" id="5098.A0A507QU86"/>
<name>A0A507QU86_MONPU</name>
<dbReference type="SUPFAM" id="SSF52833">
    <property type="entry name" value="Thioredoxin-like"/>
    <property type="match status" value="2"/>
</dbReference>
<dbReference type="AlphaFoldDB" id="A0A507QU86"/>
<feature type="compositionally biased region" description="Basic and acidic residues" evidence="7">
    <location>
        <begin position="469"/>
        <end position="480"/>
    </location>
</feature>
<dbReference type="GO" id="GO:0005788">
    <property type="term" value="C:endoplasmic reticulum lumen"/>
    <property type="evidence" value="ECO:0007669"/>
    <property type="project" value="UniProtKB-SubCell"/>
</dbReference>
<dbReference type="GO" id="GO:0034976">
    <property type="term" value="P:response to endoplasmic reticulum stress"/>
    <property type="evidence" value="ECO:0007669"/>
    <property type="project" value="TreeGrafter"/>
</dbReference>
<evidence type="ECO:0000256" key="8">
    <source>
        <dbReference type="SAM" id="SignalP"/>
    </source>
</evidence>
<dbReference type="Pfam" id="PF24541">
    <property type="entry name" value="Thioredox_PDIA6_C"/>
    <property type="match status" value="1"/>
</dbReference>
<dbReference type="InterPro" id="IPR036249">
    <property type="entry name" value="Thioredoxin-like_sf"/>
</dbReference>
<feature type="region of interest" description="Disordered" evidence="7">
    <location>
        <begin position="246"/>
        <end position="290"/>
    </location>
</feature>
<evidence type="ECO:0000313" key="11">
    <source>
        <dbReference type="Proteomes" id="UP000319663"/>
    </source>
</evidence>
<keyword evidence="8" id="KW-0732">Signal</keyword>
<dbReference type="PROSITE" id="PS00194">
    <property type="entry name" value="THIOREDOXIN_1"/>
    <property type="match status" value="1"/>
</dbReference>
<dbReference type="PANTHER" id="PTHR45815:SF3">
    <property type="entry name" value="PROTEIN DISULFIDE-ISOMERASE A6"/>
    <property type="match status" value="1"/>
</dbReference>
<dbReference type="InterPro" id="IPR057305">
    <property type="entry name" value="Thioredox_PDIA6_C"/>
</dbReference>
<keyword evidence="11" id="KW-1185">Reference proteome</keyword>
<reference evidence="10 11" key="1">
    <citation type="submission" date="2019-06" db="EMBL/GenBank/DDBJ databases">
        <title>Wine fermentation using esterase from Monascus purpureus.</title>
        <authorList>
            <person name="Geng C."/>
            <person name="Zhang Y."/>
        </authorList>
    </citation>
    <scope>NUCLEOTIDE SEQUENCE [LARGE SCALE GENOMIC DNA]</scope>
    <source>
        <strain evidence="10">HQ1</strain>
    </source>
</reference>
<feature type="signal peptide" evidence="8">
    <location>
        <begin position="1"/>
        <end position="24"/>
    </location>
</feature>
<keyword evidence="4" id="KW-1015">Disulfide bond</keyword>
<dbReference type="Gene3D" id="3.40.30.10">
    <property type="entry name" value="Glutaredoxin"/>
    <property type="match status" value="2"/>
</dbReference>
<dbReference type="PANTHER" id="PTHR45815">
    <property type="entry name" value="PROTEIN DISULFIDE-ISOMERASE A6"/>
    <property type="match status" value="1"/>
</dbReference>
<feature type="domain" description="Thioredoxin" evidence="9">
    <location>
        <begin position="13"/>
        <end position="145"/>
    </location>
</feature>
<comment type="caution">
    <text evidence="10">The sequence shown here is derived from an EMBL/GenBank/DDBJ whole genome shotgun (WGS) entry which is preliminary data.</text>
</comment>
<dbReference type="InterPro" id="IPR013766">
    <property type="entry name" value="Thioredoxin_domain"/>
</dbReference>
<proteinExistence type="predicted"/>
<evidence type="ECO:0000256" key="2">
    <source>
        <dbReference type="ARBA" id="ARBA00004319"/>
    </source>
</evidence>
<dbReference type="CDD" id="cd02981">
    <property type="entry name" value="PDI_b_family"/>
    <property type="match status" value="1"/>
</dbReference>
<evidence type="ECO:0000259" key="9">
    <source>
        <dbReference type="PROSITE" id="PS51352"/>
    </source>
</evidence>
<evidence type="ECO:0000256" key="1">
    <source>
        <dbReference type="ARBA" id="ARBA00001182"/>
    </source>
</evidence>
<keyword evidence="5" id="KW-0413">Isomerase</keyword>
<evidence type="ECO:0000256" key="4">
    <source>
        <dbReference type="ARBA" id="ARBA00023157"/>
    </source>
</evidence>
<feature type="compositionally biased region" description="Basic and acidic residues" evidence="7">
    <location>
        <begin position="261"/>
        <end position="274"/>
    </location>
</feature>
<gene>
    <name evidence="10" type="ORF">MPDQ_000285</name>
</gene>
<evidence type="ECO:0000256" key="7">
    <source>
        <dbReference type="SAM" id="MobiDB-lite"/>
    </source>
</evidence>
<evidence type="ECO:0000256" key="6">
    <source>
        <dbReference type="ARBA" id="ARBA00023284"/>
    </source>
</evidence>
<feature type="compositionally biased region" description="Acidic residues" evidence="7">
    <location>
        <begin position="447"/>
        <end position="468"/>
    </location>
</feature>
<dbReference type="GO" id="GO:0003756">
    <property type="term" value="F:protein disulfide isomerase activity"/>
    <property type="evidence" value="ECO:0007669"/>
    <property type="project" value="UniProtKB-EC"/>
</dbReference>
<protein>
    <recommendedName>
        <fullName evidence="3">protein disulfide-isomerase</fullName>
        <ecNumber evidence="3">5.3.4.1</ecNumber>
    </recommendedName>
</protein>
<comment type="catalytic activity">
    <reaction evidence="1">
        <text>Catalyzes the rearrangement of -S-S- bonds in proteins.</text>
        <dbReference type="EC" id="5.3.4.1"/>
    </reaction>
</comment>
<dbReference type="InterPro" id="IPR017937">
    <property type="entry name" value="Thioredoxin_CS"/>
</dbReference>
<sequence>MMPQPSSMLLLISSLLAALPATSASGLYTKNSPVLQLNQQTYNQLIANSNHTSIVEFYAPWCGHCQNLKPAYEKVAKNLEGLAKVAAVNCDDDANKPFCGQMGIQGFPTLKIVTASKQLGRPLVEDYRGARSAKAIADAVAERIPNHVKRLTDKNLDGWLSENEALPKAILFTNKGTTSALIRALAVDFLGGIKFAQIRNKETEAVEKFGVKQFPTLILLPGDGKEPITYDGELKKKPMVEFLSQAAAPNPDPAPAKAKSRSVDNRAEKLKPTESPDPQVVPEDAKEAKPAQVLVQAPDIDTLPTVEALEAACLTPKSGTCILALLPEQKEADTDFPGPVKEALRSLSEIAHKHSQRKSNLFPFYSVPAINTGAQTLRDGLGLPADENAVIIVLNGRRGWWSRYDPSKSGDFGIAPVEAWIDAIRLGEGSKEKLPDGILVVKGEPEKEPEESVEESVEDGSVEEESAEESPKQEKEHDEL</sequence>
<evidence type="ECO:0000256" key="5">
    <source>
        <dbReference type="ARBA" id="ARBA00023235"/>
    </source>
</evidence>
<feature type="region of interest" description="Disordered" evidence="7">
    <location>
        <begin position="435"/>
        <end position="480"/>
    </location>
</feature>
<dbReference type="EC" id="5.3.4.1" evidence="3"/>
<dbReference type="GO" id="GO:0015035">
    <property type="term" value="F:protein-disulfide reductase activity"/>
    <property type="evidence" value="ECO:0007669"/>
    <property type="project" value="TreeGrafter"/>
</dbReference>
<comment type="subcellular location">
    <subcellularLocation>
        <location evidence="2">Endoplasmic reticulum lumen</location>
    </subcellularLocation>
</comment>